<protein>
    <submittedName>
        <fullName evidence="3">Uncharacterized protein</fullName>
    </submittedName>
</protein>
<keyword evidence="4" id="KW-1185">Reference proteome</keyword>
<keyword evidence="2" id="KW-1133">Transmembrane helix</keyword>
<feature type="transmembrane region" description="Helical" evidence="2">
    <location>
        <begin position="37"/>
        <end position="57"/>
    </location>
</feature>
<name>A0AAV2KJJ8_KNICA</name>
<reference evidence="3 4" key="1">
    <citation type="submission" date="2024-04" db="EMBL/GenBank/DDBJ databases">
        <authorList>
            <person name="Waldvogel A.-M."/>
            <person name="Schoenle A."/>
        </authorList>
    </citation>
    <scope>NUCLEOTIDE SEQUENCE [LARGE SCALE GENOMIC DNA]</scope>
</reference>
<evidence type="ECO:0000256" key="2">
    <source>
        <dbReference type="SAM" id="Phobius"/>
    </source>
</evidence>
<gene>
    <name evidence="3" type="ORF">KC01_LOCUS18018</name>
</gene>
<evidence type="ECO:0000313" key="3">
    <source>
        <dbReference type="EMBL" id="CAL1588169.1"/>
    </source>
</evidence>
<sequence length="144" mass="16084">MTEVYAKSPTVFTVDSGPPPLPPRTRTRRRQLAPSQVLLLLLVSVALCGMLVEAWLIHRLYRLYQPAPGEASQPSALKMIGNAPTVGSKVVEWDKRFEAPFKPLAHLTDGPDVKAHHKYIMSWSEVPDLFLYKVEPAVQLEPSV</sequence>
<dbReference type="Proteomes" id="UP001497482">
    <property type="component" value="Chromosome 18"/>
</dbReference>
<accession>A0AAV2KJJ8</accession>
<proteinExistence type="predicted"/>
<dbReference type="AlphaFoldDB" id="A0AAV2KJJ8"/>
<evidence type="ECO:0000256" key="1">
    <source>
        <dbReference type="SAM" id="MobiDB-lite"/>
    </source>
</evidence>
<keyword evidence="2" id="KW-0472">Membrane</keyword>
<evidence type="ECO:0000313" key="4">
    <source>
        <dbReference type="Proteomes" id="UP001497482"/>
    </source>
</evidence>
<keyword evidence="2" id="KW-0812">Transmembrane</keyword>
<dbReference type="EMBL" id="OZ035840">
    <property type="protein sequence ID" value="CAL1588169.1"/>
    <property type="molecule type" value="Genomic_DNA"/>
</dbReference>
<feature type="region of interest" description="Disordered" evidence="1">
    <location>
        <begin position="1"/>
        <end position="29"/>
    </location>
</feature>
<organism evidence="3 4">
    <name type="scientific">Knipowitschia caucasica</name>
    <name type="common">Caucasian dwarf goby</name>
    <name type="synonym">Pomatoschistus caucasicus</name>
    <dbReference type="NCBI Taxonomy" id="637954"/>
    <lineage>
        <taxon>Eukaryota</taxon>
        <taxon>Metazoa</taxon>
        <taxon>Chordata</taxon>
        <taxon>Craniata</taxon>
        <taxon>Vertebrata</taxon>
        <taxon>Euteleostomi</taxon>
        <taxon>Actinopterygii</taxon>
        <taxon>Neopterygii</taxon>
        <taxon>Teleostei</taxon>
        <taxon>Neoteleostei</taxon>
        <taxon>Acanthomorphata</taxon>
        <taxon>Gobiaria</taxon>
        <taxon>Gobiiformes</taxon>
        <taxon>Gobioidei</taxon>
        <taxon>Gobiidae</taxon>
        <taxon>Gobiinae</taxon>
        <taxon>Knipowitschia</taxon>
    </lineage>
</organism>